<keyword evidence="4" id="KW-1185">Reference proteome</keyword>
<evidence type="ECO:0000256" key="2">
    <source>
        <dbReference type="SAM" id="Phobius"/>
    </source>
</evidence>
<evidence type="ECO:0000256" key="1">
    <source>
        <dbReference type="SAM" id="MobiDB-lite"/>
    </source>
</evidence>
<dbReference type="AlphaFoldDB" id="A0A1Y6EL64"/>
<evidence type="ECO:0000313" key="4">
    <source>
        <dbReference type="Proteomes" id="UP000194474"/>
    </source>
</evidence>
<name>A0A1Y6EL64_9HYPH</name>
<dbReference type="EMBL" id="FXWK01000001">
    <property type="protein sequence ID" value="SMQ61690.1"/>
    <property type="molecule type" value="Genomic_DNA"/>
</dbReference>
<reference evidence="4" key="1">
    <citation type="submission" date="2017-04" db="EMBL/GenBank/DDBJ databases">
        <authorList>
            <person name="Varghese N."/>
            <person name="Submissions S."/>
        </authorList>
    </citation>
    <scope>NUCLEOTIDE SEQUENCE [LARGE SCALE GENOMIC DNA]</scope>
</reference>
<protein>
    <submittedName>
        <fullName evidence="3">Uncharacterized protein</fullName>
    </submittedName>
</protein>
<accession>A0A1Y6EL64</accession>
<dbReference type="Proteomes" id="UP000194474">
    <property type="component" value="Unassembled WGS sequence"/>
</dbReference>
<dbReference type="OrthoDB" id="7949518at2"/>
<keyword evidence="2" id="KW-0472">Membrane</keyword>
<gene>
    <name evidence="3" type="ORF">SAMN06295905_0557</name>
</gene>
<keyword evidence="2" id="KW-1133">Transmembrane helix</keyword>
<proteinExistence type="predicted"/>
<evidence type="ECO:0000313" key="3">
    <source>
        <dbReference type="EMBL" id="SMQ61690.1"/>
    </source>
</evidence>
<feature type="compositionally biased region" description="Low complexity" evidence="1">
    <location>
        <begin position="103"/>
        <end position="112"/>
    </location>
</feature>
<dbReference type="RefSeq" id="WP_086469006.1">
    <property type="nucleotide sequence ID" value="NZ_FXWK01000001.1"/>
</dbReference>
<feature type="region of interest" description="Disordered" evidence="1">
    <location>
        <begin position="89"/>
        <end position="140"/>
    </location>
</feature>
<feature type="transmembrane region" description="Helical" evidence="2">
    <location>
        <begin position="60"/>
        <end position="82"/>
    </location>
</feature>
<sequence length="250" mass="26269">MSQDRDPFELLPRFVDPEPDPVVMNATIAQSREAFLRRAGKAGPVASPGLGTWFGKSLNWIIPATAGAVALVVAILVVPGLMPDAPAPNRETDLVADRPTPMPSAAPSTSLSRSPEAASDAVSGTSSMGVRPLPGQPAPAPQAVDTIFEGDGVRVGVLTTPSQVELYLPDLSGRTVIDTQAVFAGEDLEILEAALVPAGNLVAVRFRVNDERFWRIYAQASGTYTRDADLSATVSDASDVAEVERRLAAP</sequence>
<organism evidence="3 4">
    <name type="scientific">Devosia lucknowensis</name>
    <dbReference type="NCBI Taxonomy" id="1096929"/>
    <lineage>
        <taxon>Bacteria</taxon>
        <taxon>Pseudomonadati</taxon>
        <taxon>Pseudomonadota</taxon>
        <taxon>Alphaproteobacteria</taxon>
        <taxon>Hyphomicrobiales</taxon>
        <taxon>Devosiaceae</taxon>
        <taxon>Devosia</taxon>
    </lineage>
</organism>
<keyword evidence="2" id="KW-0812">Transmembrane</keyword>